<proteinExistence type="predicted"/>
<feature type="compositionally biased region" description="Polar residues" evidence="1">
    <location>
        <begin position="50"/>
        <end position="61"/>
    </location>
</feature>
<evidence type="ECO:0000313" key="2">
    <source>
        <dbReference type="EMBL" id="KPM37807.1"/>
    </source>
</evidence>
<reference evidence="2 3" key="1">
    <citation type="submission" date="2015-09" db="EMBL/GenBank/DDBJ databases">
        <title>Draft genome of a European isolate of the apple canker pathogen Neonectria ditissima.</title>
        <authorList>
            <person name="Gomez-Cortecero A."/>
            <person name="Harrison R.J."/>
            <person name="Armitage A.D."/>
        </authorList>
    </citation>
    <scope>NUCLEOTIDE SEQUENCE [LARGE SCALE GENOMIC DNA]</scope>
    <source>
        <strain evidence="2 3">R09/05</strain>
    </source>
</reference>
<evidence type="ECO:0000313" key="3">
    <source>
        <dbReference type="Proteomes" id="UP000050424"/>
    </source>
</evidence>
<protein>
    <submittedName>
        <fullName evidence="2">Uncharacterized protein</fullName>
    </submittedName>
</protein>
<dbReference type="OrthoDB" id="3257981at2759"/>
<keyword evidence="3" id="KW-1185">Reference proteome</keyword>
<evidence type="ECO:0000256" key="1">
    <source>
        <dbReference type="SAM" id="MobiDB-lite"/>
    </source>
</evidence>
<dbReference type="AlphaFoldDB" id="A0A0P7BBH8"/>
<dbReference type="EMBL" id="LKCW01000153">
    <property type="protein sequence ID" value="KPM37807.1"/>
    <property type="molecule type" value="Genomic_DNA"/>
</dbReference>
<comment type="caution">
    <text evidence="2">The sequence shown here is derived from an EMBL/GenBank/DDBJ whole genome shotgun (WGS) entry which is preliminary data.</text>
</comment>
<name>A0A0P7BBH8_9HYPO</name>
<feature type="region of interest" description="Disordered" evidence="1">
    <location>
        <begin position="46"/>
        <end position="76"/>
    </location>
</feature>
<gene>
    <name evidence="2" type="ORF">AK830_g8755</name>
</gene>
<accession>A0A0P7BBH8</accession>
<feature type="compositionally biased region" description="Basic and acidic residues" evidence="1">
    <location>
        <begin position="63"/>
        <end position="73"/>
    </location>
</feature>
<sequence length="476" mass="54904">MEASLLNNSPPSKNWHDPVIQASLRLRIGHEEFAWLMGTSSSARYCRPGDSQTSRQLQQQAEPLERSRNHQREYQSISRKRSPYYESHYFWTRYQFSVTRGDEKCTEERLEELQREAEKVYDQTRVEVAHVVRHAIRNLEVIVWHDKLHVPPEILIDFACSAASHVKFGPTYIDGYQQLERPLPPGTWPLRSLDCCISLADEFDTVGKRREERSSRSRPVTDFLQTLLQRCAPTLEKLTWKGFPAVEKDLRKTSKRIAEFIVQHRQNQKLCVHERDTARGDTAHLDQCIIPLLANGTFSNLRCLSLAWGGGEPLADGSTVADGTGIPETALAVIGTIASLEKLSLKSGTATGWRHQWLVDHDRLRFHLQGLRRLEILALSRDTYRPPDSALNFELYYQYRFCQEDGLRDAPARTILAMEKSIDDFDFDELIQNPLETDRHIWERAHRNRMLTQAEAYAVVLPALDVIICGQWKMKN</sequence>
<organism evidence="2 3">
    <name type="scientific">Neonectria ditissima</name>
    <dbReference type="NCBI Taxonomy" id="78410"/>
    <lineage>
        <taxon>Eukaryota</taxon>
        <taxon>Fungi</taxon>
        <taxon>Dikarya</taxon>
        <taxon>Ascomycota</taxon>
        <taxon>Pezizomycotina</taxon>
        <taxon>Sordariomycetes</taxon>
        <taxon>Hypocreomycetidae</taxon>
        <taxon>Hypocreales</taxon>
        <taxon>Nectriaceae</taxon>
        <taxon>Neonectria</taxon>
    </lineage>
</organism>
<dbReference type="Proteomes" id="UP000050424">
    <property type="component" value="Unassembled WGS sequence"/>
</dbReference>